<evidence type="ECO:0000256" key="2">
    <source>
        <dbReference type="ARBA" id="ARBA00023002"/>
    </source>
</evidence>
<comment type="caution">
    <text evidence="3">The sequence shown here is derived from an EMBL/GenBank/DDBJ whole genome shotgun (WGS) entry which is preliminary data.</text>
</comment>
<dbReference type="EMBL" id="LVYU01000098">
    <property type="protein sequence ID" value="KZB00151.1"/>
    <property type="molecule type" value="Genomic_DNA"/>
</dbReference>
<dbReference type="Pfam" id="PF13561">
    <property type="entry name" value="adh_short_C2"/>
    <property type="match status" value="1"/>
</dbReference>
<organism evidence="3">
    <name type="scientific">Rhizobium leguminosarum</name>
    <dbReference type="NCBI Taxonomy" id="384"/>
    <lineage>
        <taxon>Bacteria</taxon>
        <taxon>Pseudomonadati</taxon>
        <taxon>Pseudomonadota</taxon>
        <taxon>Alphaproteobacteria</taxon>
        <taxon>Hyphomicrobiales</taxon>
        <taxon>Rhizobiaceae</taxon>
        <taxon>Rhizobium/Agrobacterium group</taxon>
        <taxon>Rhizobium</taxon>
    </lineage>
</organism>
<dbReference type="InterPro" id="IPR036291">
    <property type="entry name" value="NAD(P)-bd_dom_sf"/>
</dbReference>
<dbReference type="PRINTS" id="PR00080">
    <property type="entry name" value="SDRFAMILY"/>
</dbReference>
<evidence type="ECO:0000256" key="1">
    <source>
        <dbReference type="ARBA" id="ARBA00006484"/>
    </source>
</evidence>
<dbReference type="SUPFAM" id="SSF51735">
    <property type="entry name" value="NAD(P)-binding Rossmann-fold domains"/>
    <property type="match status" value="1"/>
</dbReference>
<dbReference type="AlphaFoldDB" id="A0A154IHQ3"/>
<comment type="similarity">
    <text evidence="1">Belongs to the short-chain dehydrogenases/reductases (SDR) family.</text>
</comment>
<name>A0A154IHQ3_RHILE</name>
<reference evidence="3" key="1">
    <citation type="submission" date="2016-03" db="EMBL/GenBank/DDBJ databases">
        <title>Microsymbionts genomes from the relict species Vavilovia formosa.</title>
        <authorList>
            <person name="Chirak E."/>
            <person name="Kimeklis A."/>
            <person name="Kopat V."/>
            <person name="Andronov E."/>
        </authorList>
    </citation>
    <scope>NUCLEOTIDE SEQUENCE [LARGE SCALE GENOMIC DNA]</scope>
    <source>
        <strain evidence="3">Vaf12</strain>
    </source>
</reference>
<sequence length="270" mass="29235">MNVDGIFDVSGDVVLVTGVSGQLGGEYAKAFLARNARVVGLDLRPSAGSLVMQDEYPDNFMFCSADVTKKASLEQALQDVTGRFGTPTVLINNAAIDSPPSAPPEENGPFEDYPEASWDKVIDVNLKGVYLSCQVFGAAMANAGKGSIINVASIYGLVSPDQSLYEYRRKRGEVFFKPVAYSASKSGILNLTRYLATYWAKRNVRVNSLTIAGVFNNQEQDFLDVYCSRIPIGRMASVDEYNGAMLFLASPASRYMTGSNLIIDGGWTAI</sequence>
<dbReference type="Gene3D" id="3.40.50.720">
    <property type="entry name" value="NAD(P)-binding Rossmann-like Domain"/>
    <property type="match status" value="1"/>
</dbReference>
<keyword evidence="2" id="KW-0560">Oxidoreductase</keyword>
<gene>
    <name evidence="3" type="ORF">A4A59_20485</name>
</gene>
<evidence type="ECO:0000313" key="3">
    <source>
        <dbReference type="EMBL" id="KZB00151.1"/>
    </source>
</evidence>
<dbReference type="InterPro" id="IPR002347">
    <property type="entry name" value="SDR_fam"/>
</dbReference>
<dbReference type="PANTHER" id="PTHR42760">
    <property type="entry name" value="SHORT-CHAIN DEHYDROGENASES/REDUCTASES FAMILY MEMBER"/>
    <property type="match status" value="1"/>
</dbReference>
<dbReference type="PRINTS" id="PR00081">
    <property type="entry name" value="GDHRDH"/>
</dbReference>
<proteinExistence type="inferred from homology"/>
<dbReference type="PANTHER" id="PTHR42760:SF133">
    <property type="entry name" value="3-OXOACYL-[ACYL-CARRIER-PROTEIN] REDUCTASE"/>
    <property type="match status" value="1"/>
</dbReference>
<accession>A0A154IHQ3</accession>
<protein>
    <submittedName>
        <fullName evidence="3">Short-chain dehydrogenase</fullName>
    </submittedName>
</protein>
<dbReference type="GO" id="GO:0016616">
    <property type="term" value="F:oxidoreductase activity, acting on the CH-OH group of donors, NAD or NADP as acceptor"/>
    <property type="evidence" value="ECO:0007669"/>
    <property type="project" value="TreeGrafter"/>
</dbReference>
<dbReference type="RefSeq" id="WP_012756138.1">
    <property type="nucleotide sequence ID" value="NZ_CP171844.1"/>
</dbReference>